<dbReference type="EMBL" id="WUBL01000007">
    <property type="protein sequence ID" value="KAF2972302.1"/>
    <property type="molecule type" value="Genomic_DNA"/>
</dbReference>
<evidence type="ECO:0000256" key="2">
    <source>
        <dbReference type="ARBA" id="ARBA00038334"/>
    </source>
</evidence>
<dbReference type="PRINTS" id="PR00412">
    <property type="entry name" value="EPOXHYDRLASE"/>
</dbReference>
<dbReference type="InterPro" id="IPR029058">
    <property type="entry name" value="AB_hydrolase_fold"/>
</dbReference>
<reference evidence="4 5" key="1">
    <citation type="submission" date="2019-12" db="EMBL/GenBank/DDBJ databases">
        <title>Draft genome sequence of the ascomycete Xylaria multiplex DSM 110363.</title>
        <authorList>
            <person name="Buettner E."/>
            <person name="Kellner H."/>
        </authorList>
    </citation>
    <scope>NUCLEOTIDE SEQUENCE [LARGE SCALE GENOMIC DNA]</scope>
    <source>
        <strain evidence="4 5">DSM 110363</strain>
    </source>
</reference>
<evidence type="ECO:0000313" key="5">
    <source>
        <dbReference type="Proteomes" id="UP000481858"/>
    </source>
</evidence>
<evidence type="ECO:0000313" key="4">
    <source>
        <dbReference type="EMBL" id="KAF2972302.1"/>
    </source>
</evidence>
<dbReference type="Proteomes" id="UP000481858">
    <property type="component" value="Unassembled WGS sequence"/>
</dbReference>
<evidence type="ECO:0000259" key="3">
    <source>
        <dbReference type="Pfam" id="PF00561"/>
    </source>
</evidence>
<dbReference type="AlphaFoldDB" id="A0A7C8J2F3"/>
<protein>
    <recommendedName>
        <fullName evidence="3">AB hydrolase-1 domain-containing protein</fullName>
    </recommendedName>
</protein>
<dbReference type="Gene3D" id="3.40.50.1820">
    <property type="entry name" value="alpha/beta hydrolase"/>
    <property type="match status" value="1"/>
</dbReference>
<dbReference type="OrthoDB" id="284184at2759"/>
<keyword evidence="1" id="KW-0378">Hydrolase</keyword>
<evidence type="ECO:0000256" key="1">
    <source>
        <dbReference type="ARBA" id="ARBA00022801"/>
    </source>
</evidence>
<dbReference type="InParanoid" id="A0A7C8J2F3"/>
<dbReference type="InterPro" id="IPR000073">
    <property type="entry name" value="AB_hydrolase_1"/>
</dbReference>
<dbReference type="SUPFAM" id="SSF53474">
    <property type="entry name" value="alpha/beta-Hydrolases"/>
    <property type="match status" value="1"/>
</dbReference>
<dbReference type="Pfam" id="PF00561">
    <property type="entry name" value="Abhydrolase_1"/>
    <property type="match status" value="1"/>
</dbReference>
<dbReference type="PANTHER" id="PTHR43329">
    <property type="entry name" value="EPOXIDE HYDROLASE"/>
    <property type="match status" value="1"/>
</dbReference>
<organism evidence="4 5">
    <name type="scientific">Xylaria multiplex</name>
    <dbReference type="NCBI Taxonomy" id="323545"/>
    <lineage>
        <taxon>Eukaryota</taxon>
        <taxon>Fungi</taxon>
        <taxon>Dikarya</taxon>
        <taxon>Ascomycota</taxon>
        <taxon>Pezizomycotina</taxon>
        <taxon>Sordariomycetes</taxon>
        <taxon>Xylariomycetidae</taxon>
        <taxon>Xylariales</taxon>
        <taxon>Xylariaceae</taxon>
        <taxon>Xylaria</taxon>
    </lineage>
</organism>
<comment type="caution">
    <text evidence="4">The sequence shown here is derived from an EMBL/GenBank/DDBJ whole genome shotgun (WGS) entry which is preliminary data.</text>
</comment>
<dbReference type="PRINTS" id="PR00111">
    <property type="entry name" value="ABHYDROLASE"/>
</dbReference>
<feature type="domain" description="AB hydrolase-1" evidence="3">
    <location>
        <begin position="35"/>
        <end position="308"/>
    </location>
</feature>
<sequence length="326" mass="36052">MASVAFQPLAKKAILSDGTVYGYVAVAPSAPSSVTFLLLHGYPSSCYDWRHQIRSLKASGYGIIAPDLLGYGDSSKPADPDAYRMKSMALHMAELLDIENVSRCVAVGHDWGSALLSRLATWIPDRLLGIVLISVGYIAPPTVWDIDAINSRTESLFGYPTNGYWTWHNTQEAIKDLFTLLYAAEAKDWKKTLGPIGAAAKYIKSGTVGKLPSWYGLDEYTLRDRILSSGYQGPLNWYKAALRGVNDKDEADIADTDKRCDLPTLLVVSEEDYVTRADMQIPTTQQWVRNLTIKNLAGCGHWIQLERPDELNNMLVDFASAISPVE</sequence>
<gene>
    <name evidence="4" type="ORF">GQX73_g1321</name>
</gene>
<dbReference type="InterPro" id="IPR000639">
    <property type="entry name" value="Epox_hydrolase-like"/>
</dbReference>
<keyword evidence="5" id="KW-1185">Reference proteome</keyword>
<accession>A0A7C8J2F3</accession>
<dbReference type="GO" id="GO:0016787">
    <property type="term" value="F:hydrolase activity"/>
    <property type="evidence" value="ECO:0007669"/>
    <property type="project" value="UniProtKB-KW"/>
</dbReference>
<proteinExistence type="inferred from homology"/>
<comment type="similarity">
    <text evidence="2">Belongs to the AB hydrolase superfamily. Epoxide hydrolase family.</text>
</comment>
<name>A0A7C8J2F3_9PEZI</name>